<protein>
    <submittedName>
        <fullName evidence="1">Uncharacterized protein</fullName>
    </submittedName>
</protein>
<comment type="caution">
    <text evidence="1">The sequence shown here is derived from an EMBL/GenBank/DDBJ whole genome shotgun (WGS) entry which is preliminary data.</text>
</comment>
<dbReference type="EMBL" id="JBBPBK010000008">
    <property type="protein sequence ID" value="KAK9280203.1"/>
    <property type="molecule type" value="Genomic_DNA"/>
</dbReference>
<organism evidence="1 2">
    <name type="scientific">Liquidambar formosana</name>
    <name type="common">Formosan gum</name>
    <dbReference type="NCBI Taxonomy" id="63359"/>
    <lineage>
        <taxon>Eukaryota</taxon>
        <taxon>Viridiplantae</taxon>
        <taxon>Streptophyta</taxon>
        <taxon>Embryophyta</taxon>
        <taxon>Tracheophyta</taxon>
        <taxon>Spermatophyta</taxon>
        <taxon>Magnoliopsida</taxon>
        <taxon>eudicotyledons</taxon>
        <taxon>Gunneridae</taxon>
        <taxon>Pentapetalae</taxon>
        <taxon>Saxifragales</taxon>
        <taxon>Altingiaceae</taxon>
        <taxon>Liquidambar</taxon>
    </lineage>
</organism>
<evidence type="ECO:0000313" key="2">
    <source>
        <dbReference type="Proteomes" id="UP001415857"/>
    </source>
</evidence>
<name>A0AAP0RM37_LIQFO</name>
<sequence length="113" mass="13072">MDHSQKHLTFETSETVPFSVLYSLDGPLLPGISPSDAFFLSFILYNYRFQSLYASISYSYSLCLVPVKQIAYKMNLSFSSELLFDHYILFDFNRFGLKRISAEFVTGNFNQSF</sequence>
<proteinExistence type="predicted"/>
<dbReference type="AlphaFoldDB" id="A0AAP0RM37"/>
<dbReference type="Proteomes" id="UP001415857">
    <property type="component" value="Unassembled WGS sequence"/>
</dbReference>
<keyword evidence="2" id="KW-1185">Reference proteome</keyword>
<reference evidence="1 2" key="1">
    <citation type="journal article" date="2024" name="Plant J.">
        <title>Genome sequences and population genomics reveal climatic adaptation and genomic divergence between two closely related sweetgum species.</title>
        <authorList>
            <person name="Xu W.Q."/>
            <person name="Ren C.Q."/>
            <person name="Zhang X.Y."/>
            <person name="Comes H.P."/>
            <person name="Liu X.H."/>
            <person name="Li Y.G."/>
            <person name="Kettle C.J."/>
            <person name="Jalonen R."/>
            <person name="Gaisberger H."/>
            <person name="Ma Y.Z."/>
            <person name="Qiu Y.X."/>
        </authorList>
    </citation>
    <scope>NUCLEOTIDE SEQUENCE [LARGE SCALE GENOMIC DNA]</scope>
    <source>
        <strain evidence="1">Hangzhou</strain>
    </source>
</reference>
<evidence type="ECO:0000313" key="1">
    <source>
        <dbReference type="EMBL" id="KAK9280203.1"/>
    </source>
</evidence>
<gene>
    <name evidence="1" type="ORF">L1049_013890</name>
</gene>
<accession>A0AAP0RM37</accession>